<reference evidence="5" key="2">
    <citation type="journal article" date="2019" name="IMA Fungus">
        <title>Genome sequencing and comparison of five Tilletia species to identify candidate genes for the detection of regulated species infecting wheat.</title>
        <authorList>
            <person name="Nguyen H.D.T."/>
            <person name="Sultana T."/>
            <person name="Kesanakurti P."/>
            <person name="Hambleton S."/>
        </authorList>
    </citation>
    <scope>NUCLEOTIDE SEQUENCE</scope>
    <source>
        <strain evidence="5">DAOMC 236416</strain>
    </source>
</reference>
<feature type="domain" description="Carboxylesterase type B" evidence="4">
    <location>
        <begin position="60"/>
        <end position="414"/>
    </location>
</feature>
<dbReference type="PANTHER" id="PTHR43918">
    <property type="entry name" value="ACETYLCHOLINESTERASE"/>
    <property type="match status" value="1"/>
</dbReference>
<dbReference type="InterPro" id="IPR050654">
    <property type="entry name" value="AChE-related_enzymes"/>
</dbReference>
<keyword evidence="6" id="KW-1185">Reference proteome</keyword>
<gene>
    <name evidence="5" type="ORF">A4X13_0g1274</name>
</gene>
<dbReference type="Pfam" id="PF00135">
    <property type="entry name" value="COesterase"/>
    <property type="match status" value="1"/>
</dbReference>
<evidence type="ECO:0000259" key="4">
    <source>
        <dbReference type="Pfam" id="PF00135"/>
    </source>
</evidence>
<dbReference type="InterPro" id="IPR029058">
    <property type="entry name" value="AB_hydrolase_fold"/>
</dbReference>
<dbReference type="SUPFAM" id="SSF53474">
    <property type="entry name" value="alpha/beta-Hydrolases"/>
    <property type="match status" value="1"/>
</dbReference>
<evidence type="ECO:0000256" key="3">
    <source>
        <dbReference type="RuleBase" id="RU361235"/>
    </source>
</evidence>
<organism evidence="5 6">
    <name type="scientific">Tilletia indica</name>
    <dbReference type="NCBI Taxonomy" id="43049"/>
    <lineage>
        <taxon>Eukaryota</taxon>
        <taxon>Fungi</taxon>
        <taxon>Dikarya</taxon>
        <taxon>Basidiomycota</taxon>
        <taxon>Ustilaginomycotina</taxon>
        <taxon>Exobasidiomycetes</taxon>
        <taxon>Tilletiales</taxon>
        <taxon>Tilletiaceae</taxon>
        <taxon>Tilletia</taxon>
    </lineage>
</organism>
<dbReference type="Gene3D" id="3.40.50.1820">
    <property type="entry name" value="alpha/beta hydrolase"/>
    <property type="match status" value="1"/>
</dbReference>
<dbReference type="Proteomes" id="UP000077521">
    <property type="component" value="Unassembled WGS sequence"/>
</dbReference>
<evidence type="ECO:0000313" key="5">
    <source>
        <dbReference type="EMBL" id="KAE8259061.1"/>
    </source>
</evidence>
<proteinExistence type="inferred from homology"/>
<dbReference type="PROSITE" id="PS00122">
    <property type="entry name" value="CARBOXYLESTERASE_B_1"/>
    <property type="match status" value="1"/>
</dbReference>
<keyword evidence="2 3" id="KW-0378">Hydrolase</keyword>
<reference evidence="5" key="1">
    <citation type="submission" date="2016-04" db="EMBL/GenBank/DDBJ databases">
        <authorList>
            <person name="Nguyen H.D."/>
            <person name="Samba Siva P."/>
            <person name="Cullis J."/>
            <person name="Levesque C.A."/>
            <person name="Hambleton S."/>
        </authorList>
    </citation>
    <scope>NUCLEOTIDE SEQUENCE</scope>
    <source>
        <strain evidence="5">DAOMC 236416</strain>
    </source>
</reference>
<accession>A0A177TVM4</accession>
<dbReference type="GO" id="GO:0052689">
    <property type="term" value="F:carboxylic ester hydrolase activity"/>
    <property type="evidence" value="ECO:0007669"/>
    <property type="project" value="TreeGrafter"/>
</dbReference>
<dbReference type="ESTHER" id="9basi-a0a177tvm4">
    <property type="family name" value="Fungal_carboxylesterase_lipase"/>
</dbReference>
<evidence type="ECO:0000313" key="6">
    <source>
        <dbReference type="Proteomes" id="UP000077521"/>
    </source>
</evidence>
<dbReference type="PANTHER" id="PTHR43918:SF4">
    <property type="entry name" value="CARBOXYLIC ESTER HYDROLASE"/>
    <property type="match status" value="1"/>
</dbReference>
<name>A0A177TVM4_9BASI</name>
<dbReference type="EMBL" id="LWDF02000048">
    <property type="protein sequence ID" value="KAE8259061.1"/>
    <property type="molecule type" value="Genomic_DNA"/>
</dbReference>
<dbReference type="InterPro" id="IPR019826">
    <property type="entry name" value="Carboxylesterase_B_AS"/>
</dbReference>
<evidence type="ECO:0000256" key="1">
    <source>
        <dbReference type="ARBA" id="ARBA00005964"/>
    </source>
</evidence>
<dbReference type="AlphaFoldDB" id="A0A177TVM4"/>
<comment type="caution">
    <text evidence="5">The sequence shown here is derived from an EMBL/GenBank/DDBJ whole genome shotgun (WGS) entry which is preliminary data.</text>
</comment>
<dbReference type="EC" id="3.1.1.-" evidence="3"/>
<dbReference type="InterPro" id="IPR002018">
    <property type="entry name" value="CarbesteraseB"/>
</dbReference>
<comment type="similarity">
    <text evidence="1 3">Belongs to the type-B carboxylesterase/lipase family.</text>
</comment>
<protein>
    <recommendedName>
        <fullName evidence="3">Carboxylic ester hydrolase</fullName>
        <ecNumber evidence="3">3.1.1.-</ecNumber>
    </recommendedName>
</protein>
<evidence type="ECO:0000256" key="2">
    <source>
        <dbReference type="ARBA" id="ARBA00022801"/>
    </source>
</evidence>
<sequence length="575" mass="61329">MSTSRISGARSTAMLSRATFSMSLFCLFVCAILASVATSSPTGPRVLSRQTAGADDPLLLVNTTSGQVRGQSSGSVYAYKGIPYGNPTGGVNRFRPATMASYSNSVRDATAFGPACPQLVNDLSALISQFTDSVAPSIAQQSEDCLSANVFVRNSTRSKAPALNNGQGGAAVMIWIYGGSFQYGDSSNALYNPQNFVESQSDVIVVTFNYRTNIFGFPLSPQLKQMDAAVGYNRGLEDRDLVIQWVYDNIARFGGDPNRIILWGQSAGGASADTWAFANANNPKPLVQGIIAQSGAISGLDLSLGTPTTTNWSSPGSAWNTVAGSPLVGCGTTNNAAQLQCMQQVDFPTLISAAYKANVSFGPAVDNKLYFDDWAGRSARGQFAKVPMMMGSDSDEGTILSGLFYTDTAGMQQQSATITPLIFTCPAKREASDRVIHGVPTWRYVYHGNWESMESGITAMGAYHFAETPIVFRTFPSAWLSDLSHSVQIPSEQQAVAAWMQGAWAAFARNPQSGLTTYGWPKYSAFSKSLARIGLNNSATTSYSVPDPVDLGCNLAVPLESALYQLIRKIGAAML</sequence>